<dbReference type="Pfam" id="PF08601">
    <property type="entry name" value="PAP1"/>
    <property type="match status" value="1"/>
</dbReference>
<dbReference type="InterPro" id="IPR013910">
    <property type="entry name" value="TF_PAP1"/>
</dbReference>
<evidence type="ECO:0000313" key="7">
    <source>
        <dbReference type="EMBL" id="KAF2669946.1"/>
    </source>
</evidence>
<dbReference type="InterPro" id="IPR046347">
    <property type="entry name" value="bZIP_sf"/>
</dbReference>
<feature type="region of interest" description="Disordered" evidence="5">
    <location>
        <begin position="90"/>
        <end position="181"/>
    </location>
</feature>
<dbReference type="PANTHER" id="PTHR40621:SF6">
    <property type="entry name" value="AP-1-LIKE TRANSCRIPTION FACTOR YAP1-RELATED"/>
    <property type="match status" value="1"/>
</dbReference>
<feature type="region of interest" description="Disordered" evidence="5">
    <location>
        <begin position="224"/>
        <end position="247"/>
    </location>
</feature>
<evidence type="ECO:0000256" key="2">
    <source>
        <dbReference type="ARBA" id="ARBA00004496"/>
    </source>
</evidence>
<evidence type="ECO:0000256" key="1">
    <source>
        <dbReference type="ARBA" id="ARBA00004123"/>
    </source>
</evidence>
<evidence type="ECO:0000313" key="8">
    <source>
        <dbReference type="Proteomes" id="UP000799302"/>
    </source>
</evidence>
<dbReference type="AlphaFoldDB" id="A0A6A6UE96"/>
<feature type="compositionally biased region" description="Basic and acidic residues" evidence="5">
    <location>
        <begin position="434"/>
        <end position="444"/>
    </location>
</feature>
<dbReference type="InterPro" id="IPR023167">
    <property type="entry name" value="Yap1_redox_dom_sf"/>
</dbReference>
<dbReference type="PANTHER" id="PTHR40621">
    <property type="entry name" value="TRANSCRIPTION FACTOR KAPC-RELATED"/>
    <property type="match status" value="1"/>
</dbReference>
<evidence type="ECO:0000256" key="4">
    <source>
        <dbReference type="ARBA" id="ARBA00038132"/>
    </source>
</evidence>
<dbReference type="GO" id="GO:0000976">
    <property type="term" value="F:transcription cis-regulatory region binding"/>
    <property type="evidence" value="ECO:0007669"/>
    <property type="project" value="InterPro"/>
</dbReference>
<dbReference type="FunFam" id="1.20.5.170:FF:000067">
    <property type="entry name" value="BZIP transcription factor"/>
    <property type="match status" value="1"/>
</dbReference>
<feature type="domain" description="BZIP" evidence="6">
    <location>
        <begin position="156"/>
        <end position="219"/>
    </location>
</feature>
<dbReference type="Proteomes" id="UP000799302">
    <property type="component" value="Unassembled WGS sequence"/>
</dbReference>
<dbReference type="OrthoDB" id="5380163at2759"/>
<dbReference type="InterPro" id="IPR004827">
    <property type="entry name" value="bZIP"/>
</dbReference>
<dbReference type="PROSITE" id="PS00036">
    <property type="entry name" value="BZIP_BASIC"/>
    <property type="match status" value="1"/>
</dbReference>
<dbReference type="CDD" id="cd14688">
    <property type="entry name" value="bZIP_YAP"/>
    <property type="match status" value="1"/>
</dbReference>
<evidence type="ECO:0000256" key="3">
    <source>
        <dbReference type="ARBA" id="ARBA00023242"/>
    </source>
</evidence>
<feature type="region of interest" description="Disordered" evidence="5">
    <location>
        <begin position="301"/>
        <end position="370"/>
    </location>
</feature>
<feature type="region of interest" description="Disordered" evidence="5">
    <location>
        <begin position="404"/>
        <end position="444"/>
    </location>
</feature>
<feature type="compositionally biased region" description="Low complexity" evidence="5">
    <location>
        <begin position="228"/>
        <end position="247"/>
    </location>
</feature>
<dbReference type="GO" id="GO:0001228">
    <property type="term" value="F:DNA-binding transcription activator activity, RNA polymerase II-specific"/>
    <property type="evidence" value="ECO:0007669"/>
    <property type="project" value="TreeGrafter"/>
</dbReference>
<dbReference type="Gene3D" id="1.10.238.100">
    <property type="entry name" value="YAP1 redox domain. Chain B"/>
    <property type="match status" value="1"/>
</dbReference>
<reference evidence="7" key="1">
    <citation type="journal article" date="2020" name="Stud. Mycol.">
        <title>101 Dothideomycetes genomes: a test case for predicting lifestyles and emergence of pathogens.</title>
        <authorList>
            <person name="Haridas S."/>
            <person name="Albert R."/>
            <person name="Binder M."/>
            <person name="Bloem J."/>
            <person name="Labutti K."/>
            <person name="Salamov A."/>
            <person name="Andreopoulos B."/>
            <person name="Baker S."/>
            <person name="Barry K."/>
            <person name="Bills G."/>
            <person name="Bluhm B."/>
            <person name="Cannon C."/>
            <person name="Castanera R."/>
            <person name="Culley D."/>
            <person name="Daum C."/>
            <person name="Ezra D."/>
            <person name="Gonzalez J."/>
            <person name="Henrissat B."/>
            <person name="Kuo A."/>
            <person name="Liang C."/>
            <person name="Lipzen A."/>
            <person name="Lutzoni F."/>
            <person name="Magnuson J."/>
            <person name="Mondo S."/>
            <person name="Nolan M."/>
            <person name="Ohm R."/>
            <person name="Pangilinan J."/>
            <person name="Park H.-J."/>
            <person name="Ramirez L."/>
            <person name="Alfaro M."/>
            <person name="Sun H."/>
            <person name="Tritt A."/>
            <person name="Yoshinaga Y."/>
            <person name="Zwiers L.-H."/>
            <person name="Turgeon B."/>
            <person name="Goodwin S."/>
            <person name="Spatafora J."/>
            <person name="Crous P."/>
            <person name="Grigoriev I."/>
        </authorList>
    </citation>
    <scope>NUCLEOTIDE SEQUENCE</scope>
    <source>
        <strain evidence="7">CBS 115976</strain>
    </source>
</reference>
<sequence>MANMFGNPQFNPSSLSPNQQDLLMAALQSNAPGSSTDVHSNRQSLDFTSGSLDPSMLSTQSDGLYGDLNFTNFDDQQLFDFIDNSNDALDVNFNNPKDSYDDDEGSPEGNNNADPGDKRKSMAISDMDMDEEENEPKRREGEEKQAKKPGRKPLTSEPTSKRKAQNRAAQRAFRERKEKHLHDLEVKVTELEKNSESTSHENGLLRAQVERLQTELREYRKKLSVQRTLGQSPPTTSTSLQSFSNPSNSMSNFAFDFSRAGSMGSTGSIYGQMPLFGTGSMQTTSPQSTAIDFTSDLFSRHASTDATSPGTNNANTPASSDMRSQHGSVSKGSPQTFVDKNSPRTFGDQMFAPPRNSSISQGADFPRGSIDSPSSAYNIFTSSTTAEPIDLNAQSTTQSRIFQFNSNSTSSPSATSSSQYGGNSNSSCGTSPEAAKDAGPEDDPVKASFYEQLQGACGNTKNPEPRAKSSPLSQTENITNNSNPFPLFSEPSEIDIFAASWPTEYNDSNAFGNSDNAFGNFTTSSDFSVAGPMDWNDLTGSMRTGLTPGVQKPNPFDMAAPSMPEIKEEEVVPAEGQMVPCNKIWDSIREREDFKDGSIDIDSLCTELRKKAKCSETGVVIDQHDVDAALQRLPRST</sequence>
<dbReference type="InterPro" id="IPR050936">
    <property type="entry name" value="AP-1-like"/>
</dbReference>
<keyword evidence="8" id="KW-1185">Reference proteome</keyword>
<comment type="subcellular location">
    <subcellularLocation>
        <location evidence="2">Cytoplasm</location>
    </subcellularLocation>
    <subcellularLocation>
        <location evidence="1">Nucleus</location>
    </subcellularLocation>
</comment>
<feature type="compositionally biased region" description="Low complexity" evidence="5">
    <location>
        <begin position="405"/>
        <end position="427"/>
    </location>
</feature>
<proteinExistence type="inferred from homology"/>
<feature type="region of interest" description="Disordered" evidence="5">
    <location>
        <begin position="456"/>
        <end position="487"/>
    </location>
</feature>
<feature type="compositionally biased region" description="Basic and acidic residues" evidence="5">
    <location>
        <begin position="135"/>
        <end position="146"/>
    </location>
</feature>
<dbReference type="Pfam" id="PF00170">
    <property type="entry name" value="bZIP_1"/>
    <property type="match status" value="1"/>
</dbReference>
<comment type="similarity">
    <text evidence="4">Belongs to the bZIP family. YAP subfamily.</text>
</comment>
<gene>
    <name evidence="7" type="ORF">BT63DRAFT_225860</name>
</gene>
<dbReference type="GO" id="GO:0090575">
    <property type="term" value="C:RNA polymerase II transcription regulator complex"/>
    <property type="evidence" value="ECO:0007669"/>
    <property type="project" value="TreeGrafter"/>
</dbReference>
<feature type="region of interest" description="Disordered" evidence="5">
    <location>
        <begin position="1"/>
        <end position="53"/>
    </location>
</feature>
<feature type="compositionally biased region" description="Basic and acidic residues" evidence="5">
    <location>
        <begin position="172"/>
        <end position="181"/>
    </location>
</feature>
<dbReference type="SMART" id="SM00338">
    <property type="entry name" value="BRLZ"/>
    <property type="match status" value="1"/>
</dbReference>
<dbReference type="Gene3D" id="1.20.5.170">
    <property type="match status" value="1"/>
</dbReference>
<evidence type="ECO:0000256" key="5">
    <source>
        <dbReference type="SAM" id="MobiDB-lite"/>
    </source>
</evidence>
<organism evidence="7 8">
    <name type="scientific">Microthyrium microscopicum</name>
    <dbReference type="NCBI Taxonomy" id="703497"/>
    <lineage>
        <taxon>Eukaryota</taxon>
        <taxon>Fungi</taxon>
        <taxon>Dikarya</taxon>
        <taxon>Ascomycota</taxon>
        <taxon>Pezizomycotina</taxon>
        <taxon>Dothideomycetes</taxon>
        <taxon>Dothideomycetes incertae sedis</taxon>
        <taxon>Microthyriales</taxon>
        <taxon>Microthyriaceae</taxon>
        <taxon>Microthyrium</taxon>
    </lineage>
</organism>
<evidence type="ECO:0000259" key="6">
    <source>
        <dbReference type="PROSITE" id="PS50217"/>
    </source>
</evidence>
<dbReference type="GO" id="GO:0034599">
    <property type="term" value="P:cellular response to oxidative stress"/>
    <property type="evidence" value="ECO:0007669"/>
    <property type="project" value="UniProtKB-ARBA"/>
</dbReference>
<accession>A0A6A6UE96</accession>
<dbReference type="GO" id="GO:0005737">
    <property type="term" value="C:cytoplasm"/>
    <property type="evidence" value="ECO:0007669"/>
    <property type="project" value="UniProtKB-SubCell"/>
</dbReference>
<dbReference type="SUPFAM" id="SSF57959">
    <property type="entry name" value="Leucine zipper domain"/>
    <property type="match status" value="1"/>
</dbReference>
<keyword evidence="3" id="KW-0539">Nucleus</keyword>
<feature type="compositionally biased region" description="Polar residues" evidence="5">
    <location>
        <begin position="470"/>
        <end position="484"/>
    </location>
</feature>
<dbReference type="PROSITE" id="PS50217">
    <property type="entry name" value="BZIP"/>
    <property type="match status" value="1"/>
</dbReference>
<name>A0A6A6UE96_9PEZI</name>
<feature type="compositionally biased region" description="Polar residues" evidence="5">
    <location>
        <begin position="304"/>
        <end position="339"/>
    </location>
</feature>
<protein>
    <recommendedName>
        <fullName evidence="6">BZIP domain-containing protein</fullName>
    </recommendedName>
</protein>
<dbReference type="SUPFAM" id="SSF111430">
    <property type="entry name" value="YAP1 redox domain"/>
    <property type="match status" value="1"/>
</dbReference>
<dbReference type="EMBL" id="MU004234">
    <property type="protein sequence ID" value="KAF2669946.1"/>
    <property type="molecule type" value="Genomic_DNA"/>
</dbReference>